<dbReference type="EMBL" id="CP039393">
    <property type="protein sequence ID" value="QCD34421.1"/>
    <property type="molecule type" value="Genomic_DNA"/>
</dbReference>
<dbReference type="InterPro" id="IPR000157">
    <property type="entry name" value="TIR_dom"/>
</dbReference>
<protein>
    <submittedName>
        <fullName evidence="2">Toll/interleukin-1 receptor domain-containing protein</fullName>
    </submittedName>
</protein>
<accession>A0A4P7VKR8</accession>
<dbReference type="Proteomes" id="UP000297031">
    <property type="component" value="Chromosome"/>
</dbReference>
<dbReference type="InterPro" id="IPR011990">
    <property type="entry name" value="TPR-like_helical_dom_sf"/>
</dbReference>
<dbReference type="GO" id="GO:0007165">
    <property type="term" value="P:signal transduction"/>
    <property type="evidence" value="ECO:0007669"/>
    <property type="project" value="InterPro"/>
</dbReference>
<evidence type="ECO:0000313" key="2">
    <source>
        <dbReference type="EMBL" id="QCD34421.1"/>
    </source>
</evidence>
<feature type="domain" description="TIR" evidence="1">
    <location>
        <begin position="1"/>
        <end position="135"/>
    </location>
</feature>
<dbReference type="PROSITE" id="PS50104">
    <property type="entry name" value="TIR"/>
    <property type="match status" value="1"/>
</dbReference>
<dbReference type="SUPFAM" id="SSF81901">
    <property type="entry name" value="HCP-like"/>
    <property type="match status" value="1"/>
</dbReference>
<keyword evidence="3" id="KW-1185">Reference proteome</keyword>
<evidence type="ECO:0000313" key="3">
    <source>
        <dbReference type="Proteomes" id="UP000297031"/>
    </source>
</evidence>
<dbReference type="Pfam" id="PF13676">
    <property type="entry name" value="TIR_2"/>
    <property type="match status" value="1"/>
</dbReference>
<dbReference type="KEGG" id="mgod:E7746_00245"/>
<dbReference type="PANTHER" id="PTHR11102:SF160">
    <property type="entry name" value="ERAD-ASSOCIATED E3 UBIQUITIN-PROTEIN LIGASE COMPONENT HRD3"/>
    <property type="match status" value="1"/>
</dbReference>
<reference evidence="2 3" key="1">
    <citation type="submission" date="2019-02" db="EMBL/GenBank/DDBJ databases">
        <title>Isolation and identification of novel species under the genus Muribaculum.</title>
        <authorList>
            <person name="Miyake S."/>
            <person name="Ding Y."/>
            <person name="Low A."/>
            <person name="Soh M."/>
            <person name="Seedorf H."/>
        </authorList>
    </citation>
    <scope>NUCLEOTIDE SEQUENCE [LARGE SCALE GENOMIC DNA]</scope>
    <source>
        <strain evidence="2 3">TLL-A4</strain>
    </source>
</reference>
<dbReference type="InterPro" id="IPR006597">
    <property type="entry name" value="Sel1-like"/>
</dbReference>
<name>A0A4P7VKR8_9BACT</name>
<dbReference type="Gene3D" id="3.40.50.10140">
    <property type="entry name" value="Toll/interleukin-1 receptor homology (TIR) domain"/>
    <property type="match status" value="1"/>
</dbReference>
<dbReference type="SMART" id="SM00671">
    <property type="entry name" value="SEL1"/>
    <property type="match status" value="2"/>
</dbReference>
<organism evidence="2 3">
    <name type="scientific">Muribaculum gordoncarteri</name>
    <dbReference type="NCBI Taxonomy" id="2530390"/>
    <lineage>
        <taxon>Bacteria</taxon>
        <taxon>Pseudomonadati</taxon>
        <taxon>Bacteroidota</taxon>
        <taxon>Bacteroidia</taxon>
        <taxon>Bacteroidales</taxon>
        <taxon>Muribaculaceae</taxon>
        <taxon>Muribaculum</taxon>
    </lineage>
</organism>
<dbReference type="Pfam" id="PF08238">
    <property type="entry name" value="Sel1"/>
    <property type="match status" value="3"/>
</dbReference>
<dbReference type="InterPro" id="IPR035897">
    <property type="entry name" value="Toll_tir_struct_dom_sf"/>
</dbReference>
<dbReference type="SUPFAM" id="SSF52200">
    <property type="entry name" value="Toll/Interleukin receptor TIR domain"/>
    <property type="match status" value="1"/>
</dbReference>
<dbReference type="AlphaFoldDB" id="A0A4P7VKR8"/>
<sequence>MGKDIFISYSRKDSETANRICKALDRAKISYFIDWQGIGGAMEFPEILANAIIDCKLFLFLASNNSYESKFTKSEITFAFNEKPKNTILPYIIDDSKLPPAMRLVFSNITWRNINEHPIDTILINDLLSLLKDQNPPKEKKVNKPETKTIESGIELYNSRRFVEALPLLEVAANQNDAKSQYCLAVIYADGYGVKKDLSKALKWFRKSADQNYDKALFRMAKFYQSGDIVPQDDKAAFNLFLKAAKQGHFLSAYNLGLIYEKGLGVF</sequence>
<dbReference type="RefSeq" id="WP_136409439.1">
    <property type="nucleotide sequence ID" value="NZ_CP039393.1"/>
</dbReference>
<dbReference type="PANTHER" id="PTHR11102">
    <property type="entry name" value="SEL-1-LIKE PROTEIN"/>
    <property type="match status" value="1"/>
</dbReference>
<evidence type="ECO:0000259" key="1">
    <source>
        <dbReference type="PROSITE" id="PS50104"/>
    </source>
</evidence>
<gene>
    <name evidence="2" type="ORF">E7746_00245</name>
</gene>
<keyword evidence="2" id="KW-0675">Receptor</keyword>
<dbReference type="InterPro" id="IPR050767">
    <property type="entry name" value="Sel1_AlgK"/>
</dbReference>
<dbReference type="Gene3D" id="1.25.40.10">
    <property type="entry name" value="Tetratricopeptide repeat domain"/>
    <property type="match status" value="1"/>
</dbReference>
<proteinExistence type="predicted"/>
<dbReference type="OrthoDB" id="1048011at2"/>